<dbReference type="Pfam" id="PF05699">
    <property type="entry name" value="Dimer_Tnp_hAT"/>
    <property type="match status" value="1"/>
</dbReference>
<proteinExistence type="predicted"/>
<evidence type="ECO:0000259" key="2">
    <source>
        <dbReference type="Pfam" id="PF05699"/>
    </source>
</evidence>
<dbReference type="SUPFAM" id="SSF53098">
    <property type="entry name" value="Ribonuclease H-like"/>
    <property type="match status" value="1"/>
</dbReference>
<dbReference type="Proteomes" id="UP000235392">
    <property type="component" value="Unassembled WGS sequence"/>
</dbReference>
<dbReference type="EMBL" id="PGCI01000165">
    <property type="protein sequence ID" value="PLW36106.1"/>
    <property type="molecule type" value="Genomic_DNA"/>
</dbReference>
<dbReference type="InterPro" id="IPR008906">
    <property type="entry name" value="HATC_C_dom"/>
</dbReference>
<dbReference type="InterPro" id="IPR012337">
    <property type="entry name" value="RNaseH-like_sf"/>
</dbReference>
<evidence type="ECO:0000313" key="3">
    <source>
        <dbReference type="EMBL" id="PLW36106.1"/>
    </source>
</evidence>
<reference evidence="3 4" key="1">
    <citation type="submission" date="2017-11" db="EMBL/GenBank/DDBJ databases">
        <title>De novo assembly and phasing of dikaryotic genomes from two isolates of Puccinia coronata f. sp. avenae, the causal agent of oat crown rust.</title>
        <authorList>
            <person name="Miller M.E."/>
            <person name="Zhang Y."/>
            <person name="Omidvar V."/>
            <person name="Sperschneider J."/>
            <person name="Schwessinger B."/>
            <person name="Raley C."/>
            <person name="Palmer J.M."/>
            <person name="Garnica D."/>
            <person name="Upadhyaya N."/>
            <person name="Rathjen J."/>
            <person name="Taylor J.M."/>
            <person name="Park R.F."/>
            <person name="Dodds P.N."/>
            <person name="Hirsch C.D."/>
            <person name="Kianian S.F."/>
            <person name="Figueroa M."/>
        </authorList>
    </citation>
    <scope>NUCLEOTIDE SEQUENCE [LARGE SCALE GENOMIC DNA]</scope>
    <source>
        <strain evidence="3">12SD80</strain>
    </source>
</reference>
<accession>A0A2N5UEH9</accession>
<dbReference type="PANTHER" id="PTHR23272:SF184">
    <property type="entry name" value="OS03G0311250 PROTEIN"/>
    <property type="match status" value="1"/>
</dbReference>
<organism evidence="3 4">
    <name type="scientific">Puccinia coronata f. sp. avenae</name>
    <dbReference type="NCBI Taxonomy" id="200324"/>
    <lineage>
        <taxon>Eukaryota</taxon>
        <taxon>Fungi</taxon>
        <taxon>Dikarya</taxon>
        <taxon>Basidiomycota</taxon>
        <taxon>Pucciniomycotina</taxon>
        <taxon>Pucciniomycetes</taxon>
        <taxon>Pucciniales</taxon>
        <taxon>Pucciniaceae</taxon>
        <taxon>Puccinia</taxon>
    </lineage>
</organism>
<name>A0A2N5UEH9_9BASI</name>
<protein>
    <recommendedName>
        <fullName evidence="2">HAT C-terminal dimerisation domain-containing protein</fullName>
    </recommendedName>
</protein>
<gene>
    <name evidence="3" type="ORF">PCASD_11667</name>
</gene>
<dbReference type="AlphaFoldDB" id="A0A2N5UEH9"/>
<dbReference type="PANTHER" id="PTHR23272">
    <property type="entry name" value="BED FINGER-RELATED"/>
    <property type="match status" value="1"/>
</dbReference>
<dbReference type="GO" id="GO:0046983">
    <property type="term" value="F:protein dimerization activity"/>
    <property type="evidence" value="ECO:0007669"/>
    <property type="project" value="InterPro"/>
</dbReference>
<evidence type="ECO:0000313" key="4">
    <source>
        <dbReference type="Proteomes" id="UP000235392"/>
    </source>
</evidence>
<comment type="caution">
    <text evidence="3">The sequence shown here is derived from an EMBL/GenBank/DDBJ whole genome shotgun (WGS) entry which is preliminary data.</text>
</comment>
<feature type="domain" description="HAT C-terminal dimerisation" evidence="2">
    <location>
        <begin position="229"/>
        <end position="307"/>
    </location>
</feature>
<feature type="region of interest" description="Disordered" evidence="1">
    <location>
        <begin position="176"/>
        <end position="209"/>
    </location>
</feature>
<evidence type="ECO:0000256" key="1">
    <source>
        <dbReference type="SAM" id="MobiDB-lite"/>
    </source>
</evidence>
<sequence length="314" mass="36185">MAASDKNSDAAIQANFSGSDMFQRAIQPRPSCEHFCRENSEVHKFELSSSEWDQASNIMNLLQPLSEATEMLCASKYPSLNLALPVYMVLMKQLKRVQRGLYDQAQLIQPATQIIEKIEQYLRDALKKPIYITSMILDPTIKTRFWKKYEAFIIEYYNLSVDNISVTFHKMADKFKDQNNKNNQPTPTGSTKARYGQSRDPAIPNRSSQEGRYQYFESKKLDTVEAEIRQYPTEAPEKDGTDISNYWFTRRARFPTLAKMARTFLAIPATSAASERVFSKGRRIVSWQQSSLNPKSVEELLCVKEWYQLPNSPL</sequence>